<dbReference type="Pfam" id="PF00179">
    <property type="entry name" value="UQ_con"/>
    <property type="match status" value="1"/>
</dbReference>
<dbReference type="SUPFAM" id="SSF53649">
    <property type="entry name" value="Alkaline phosphatase-like"/>
    <property type="match status" value="1"/>
</dbReference>
<evidence type="ECO:0000256" key="1">
    <source>
        <dbReference type="ARBA" id="ARBA00004477"/>
    </source>
</evidence>
<reference evidence="14 15" key="1">
    <citation type="journal article" date="2018" name="MBio">
        <title>Comparative Genomics Reveals the Core Gene Toolbox for the Fungus-Insect Symbiosis.</title>
        <authorList>
            <person name="Wang Y."/>
            <person name="Stata M."/>
            <person name="Wang W."/>
            <person name="Stajich J.E."/>
            <person name="White M.M."/>
            <person name="Moncalvo J.M."/>
        </authorList>
    </citation>
    <scope>NUCLEOTIDE SEQUENCE [LARGE SCALE GENOMIC DNA]</scope>
    <source>
        <strain evidence="14 15">AUS-126-30</strain>
    </source>
</reference>
<dbReference type="InterPro" id="IPR017850">
    <property type="entry name" value="Alkaline_phosphatase_core_sf"/>
</dbReference>
<comment type="caution">
    <text evidence="14">The sequence shown here is derived from an EMBL/GenBank/DDBJ whole genome shotgun (WGS) entry which is preliminary data.</text>
</comment>
<evidence type="ECO:0000256" key="11">
    <source>
        <dbReference type="SAM" id="MobiDB-lite"/>
    </source>
</evidence>
<name>A0A2U1IX34_SMIAN</name>
<evidence type="ECO:0000313" key="15">
    <source>
        <dbReference type="Proteomes" id="UP000245591"/>
    </source>
</evidence>
<evidence type="ECO:0000256" key="5">
    <source>
        <dbReference type="ARBA" id="ARBA00022679"/>
    </source>
</evidence>
<evidence type="ECO:0000256" key="12">
    <source>
        <dbReference type="SAM" id="Phobius"/>
    </source>
</evidence>
<keyword evidence="7" id="KW-0256">Endoplasmic reticulum</keyword>
<keyword evidence="4" id="KW-0337">GPI-anchor biosynthesis</keyword>
<evidence type="ECO:0000256" key="3">
    <source>
        <dbReference type="ARBA" id="ARBA00008695"/>
    </source>
</evidence>
<dbReference type="GO" id="GO:0006506">
    <property type="term" value="P:GPI anchor biosynthetic process"/>
    <property type="evidence" value="ECO:0007669"/>
    <property type="project" value="UniProtKB-UniPathway"/>
</dbReference>
<dbReference type="InterPro" id="IPR000608">
    <property type="entry name" value="UBC"/>
</dbReference>
<feature type="compositionally biased region" description="Basic residues" evidence="11">
    <location>
        <begin position="8"/>
        <end position="21"/>
    </location>
</feature>
<evidence type="ECO:0000256" key="7">
    <source>
        <dbReference type="ARBA" id="ARBA00022824"/>
    </source>
</evidence>
<accession>A0A2U1IX34</accession>
<dbReference type="GO" id="GO:0005789">
    <property type="term" value="C:endoplasmic reticulum membrane"/>
    <property type="evidence" value="ECO:0007669"/>
    <property type="project" value="UniProtKB-SubCell"/>
</dbReference>
<dbReference type="InterPro" id="IPR037675">
    <property type="entry name" value="PIG-O_N"/>
</dbReference>
<evidence type="ECO:0000256" key="2">
    <source>
        <dbReference type="ARBA" id="ARBA00004687"/>
    </source>
</evidence>
<dbReference type="UniPathway" id="UPA00196"/>
<evidence type="ECO:0000256" key="10">
    <source>
        <dbReference type="ARBA" id="ARBA00023180"/>
    </source>
</evidence>
<dbReference type="InterPro" id="IPR002591">
    <property type="entry name" value="Phosphodiest/P_Trfase"/>
</dbReference>
<dbReference type="InterPro" id="IPR039524">
    <property type="entry name" value="PIGO/GPI13"/>
</dbReference>
<organism evidence="14 15">
    <name type="scientific">Smittium angustum</name>
    <dbReference type="NCBI Taxonomy" id="133377"/>
    <lineage>
        <taxon>Eukaryota</taxon>
        <taxon>Fungi</taxon>
        <taxon>Fungi incertae sedis</taxon>
        <taxon>Zoopagomycota</taxon>
        <taxon>Kickxellomycotina</taxon>
        <taxon>Harpellomycetes</taxon>
        <taxon>Harpellales</taxon>
        <taxon>Legeriomycetaceae</taxon>
        <taxon>Smittium</taxon>
    </lineage>
</organism>
<protein>
    <recommendedName>
        <fullName evidence="13">UBC core domain-containing protein</fullName>
    </recommendedName>
</protein>
<dbReference type="PROSITE" id="PS50127">
    <property type="entry name" value="UBC_2"/>
    <property type="match status" value="1"/>
</dbReference>
<evidence type="ECO:0000313" key="14">
    <source>
        <dbReference type="EMBL" id="PVZ97371.1"/>
    </source>
</evidence>
<dbReference type="Proteomes" id="UP000245591">
    <property type="component" value="Unassembled WGS sequence"/>
</dbReference>
<evidence type="ECO:0000256" key="4">
    <source>
        <dbReference type="ARBA" id="ARBA00022502"/>
    </source>
</evidence>
<feature type="transmembrane region" description="Helical" evidence="12">
    <location>
        <begin position="1022"/>
        <end position="1040"/>
    </location>
</feature>
<feature type="compositionally biased region" description="Polar residues" evidence="11">
    <location>
        <begin position="64"/>
        <end position="93"/>
    </location>
</feature>
<dbReference type="CDD" id="cd23814">
    <property type="entry name" value="UEV_AKTIP"/>
    <property type="match status" value="1"/>
</dbReference>
<keyword evidence="5" id="KW-0808">Transferase</keyword>
<dbReference type="Pfam" id="PF01663">
    <property type="entry name" value="Phosphodiest"/>
    <property type="match status" value="1"/>
</dbReference>
<comment type="pathway">
    <text evidence="2">Glycolipid biosynthesis; glycosylphosphatidylinositol-anchor biosynthesis.</text>
</comment>
<evidence type="ECO:0000259" key="13">
    <source>
        <dbReference type="PROSITE" id="PS50127"/>
    </source>
</evidence>
<dbReference type="InterPro" id="IPR016135">
    <property type="entry name" value="UBQ-conjugating_enzyme/RWD"/>
</dbReference>
<dbReference type="SUPFAM" id="SSF54495">
    <property type="entry name" value="UBC-like"/>
    <property type="match status" value="1"/>
</dbReference>
<keyword evidence="10" id="KW-0325">Glycoprotein</keyword>
<dbReference type="Gene3D" id="3.10.110.10">
    <property type="entry name" value="Ubiquitin Conjugating Enzyme"/>
    <property type="match status" value="1"/>
</dbReference>
<dbReference type="EMBL" id="MBFU01000855">
    <property type="protein sequence ID" value="PVZ97371.1"/>
    <property type="molecule type" value="Genomic_DNA"/>
</dbReference>
<dbReference type="SMART" id="SM00212">
    <property type="entry name" value="UBCc"/>
    <property type="match status" value="1"/>
</dbReference>
<feature type="region of interest" description="Disordered" evidence="11">
    <location>
        <begin position="1"/>
        <end position="22"/>
    </location>
</feature>
<keyword evidence="6 12" id="KW-0812">Transmembrane</keyword>
<keyword evidence="15" id="KW-1185">Reference proteome</keyword>
<dbReference type="AlphaFoldDB" id="A0A2U1IX34"/>
<dbReference type="PANTHER" id="PTHR23071">
    <property type="entry name" value="PHOSPHATIDYLINOSITOL GLYCAN"/>
    <property type="match status" value="1"/>
</dbReference>
<proteinExistence type="inferred from homology"/>
<keyword evidence="8 12" id="KW-1133">Transmembrane helix</keyword>
<gene>
    <name evidence="14" type="ORF">BB558_006675</name>
</gene>
<feature type="transmembrane region" description="Helical" evidence="12">
    <location>
        <begin position="989"/>
        <end position="1010"/>
    </location>
</feature>
<sequence length="1085" mass="123383">MNSENPPHQKKSSFTAKKKPAIAKIQLNNLLRPVTDEELKSPKLPASPSYMLKKKFLQVYNEEPTNQNRHSSHLNNTTSQRDVNGKSRNSIQTRNHKLQRVDSAAETETNIPANEYIDKTLNISKLNNNQPKSQVEIKPISSYLRNYMIKLEMINLGEPGMCPSGIYTIPSFNSLSTWYGCIFFHRGLWKGGVFKFKIIFPAEYPYSAPEIYFLTPVYHPLVNETDGRFNLSGQFPVWRAYEHYLFMALAYMKNAFKNLVLGSLKPEECYNKRAFHLFTKRKSEFSNIAISNVINSKSPQVLYKNESPDCTLVFSILSDSQYGLIFVGIYLFAKGFLLTRIELTDQNNLSLNPLLRYKSFGKLSFEDLVKNEQRKDDSDKNDQIVNIGQRDCEWFPKNADSVIILLVDALRIDFATFDYTNSRHKQNKDGFSSMNFFGGNTDSPYRNKLPIIENLLGTKPNQAELFRFRSDPPTTTLQRLKGLTTGQLPTFVDAGSNFGGSAIVEDNWISQLLNRASHSNKGDTQTCLNKKIQKPNIVFLGDDTWESLFPNFTTSSSYKLDENTKLEKNNGNNSWVFARPFPSLNVWDLDTVDDGVLSRLPLFLLPLSSTGNLDIDEKVSVMKKKWKNLVFQKSTWDHNDFLNYKKDPKSISDTNKDYTLDGIHNPQDWDLIIGHMLGVDHVGHRYGPDHSEMSRKLEQVNDVISLIVESMDMQSSLSSEKSDSKDFNNSKKFKKTILYVFGDHGMNNKGDHGGDSDEELDAGMFIYSNFPIKSDECTARIQKVYKKSQKIMEGLNESGKLYINDDIFMNYAHNGHQSKGAEIRSVLQVDWVPTISLSLGLPIPFNNLGCVIGEVFCNTNVNISLNETTSENTKNEKNQITQEWGYLHAIRLNAAQLQKYINSYKTVTGGQGFSSEMERQWIEHYTIAEKSYYELVEYRNINAKNKTNGMPSDSSLQDLEEIASINYLVFTRIVMADLRKVWAQFDDGYILFGLVVVVFAVFVIARLFFMVGKALFKDIIDLVFQSTVFGTALGLLVSRIGKSLEFLMKTATIGDKNGKSGGIFKGDISSTLGIQLYQFWNGENI</sequence>
<evidence type="ECO:0000256" key="9">
    <source>
        <dbReference type="ARBA" id="ARBA00023136"/>
    </source>
</evidence>
<feature type="domain" description="UBC core" evidence="13">
    <location>
        <begin position="144"/>
        <end position="298"/>
    </location>
</feature>
<keyword evidence="9 12" id="KW-0472">Membrane</keyword>
<dbReference type="GO" id="GO:0051377">
    <property type="term" value="F:mannose-ethanolamine phosphotransferase activity"/>
    <property type="evidence" value="ECO:0007669"/>
    <property type="project" value="InterPro"/>
</dbReference>
<evidence type="ECO:0000256" key="6">
    <source>
        <dbReference type="ARBA" id="ARBA00022692"/>
    </source>
</evidence>
<feature type="region of interest" description="Disordered" evidence="11">
    <location>
        <begin position="64"/>
        <end position="105"/>
    </location>
</feature>
<dbReference type="Gene3D" id="3.40.720.10">
    <property type="entry name" value="Alkaline Phosphatase, subunit A"/>
    <property type="match status" value="1"/>
</dbReference>
<evidence type="ECO:0000256" key="8">
    <source>
        <dbReference type="ARBA" id="ARBA00022989"/>
    </source>
</evidence>
<dbReference type="PANTHER" id="PTHR23071:SF1">
    <property type="entry name" value="GPI ETHANOLAMINE PHOSPHATE TRANSFERASE 3"/>
    <property type="match status" value="1"/>
</dbReference>
<comment type="similarity">
    <text evidence="3">Belongs to the PIGG/PIGN/PIGO family. PIGO subfamily.</text>
</comment>
<dbReference type="CDD" id="cd16023">
    <property type="entry name" value="GPI_EPT_3"/>
    <property type="match status" value="1"/>
</dbReference>
<comment type="subcellular location">
    <subcellularLocation>
        <location evidence="1">Endoplasmic reticulum membrane</location>
        <topology evidence="1">Multi-pass membrane protein</topology>
    </subcellularLocation>
</comment>